<keyword evidence="4" id="KW-0520">NAD</keyword>
<evidence type="ECO:0000256" key="5">
    <source>
        <dbReference type="SAM" id="Coils"/>
    </source>
</evidence>
<dbReference type="Pfam" id="PF00024">
    <property type="entry name" value="PAN_1"/>
    <property type="match status" value="1"/>
</dbReference>
<dbReference type="GO" id="GO:0003950">
    <property type="term" value="F:NAD+ poly-ADP-ribosyltransferase activity"/>
    <property type="evidence" value="ECO:0007669"/>
    <property type="project" value="InterPro"/>
</dbReference>
<dbReference type="SUPFAM" id="SSF54495">
    <property type="entry name" value="UBC-like"/>
    <property type="match status" value="1"/>
</dbReference>
<dbReference type="Pfam" id="PF00644">
    <property type="entry name" value="PARP"/>
    <property type="match status" value="1"/>
</dbReference>
<dbReference type="SUPFAM" id="SSF56399">
    <property type="entry name" value="ADP-ribosylation"/>
    <property type="match status" value="1"/>
</dbReference>
<evidence type="ECO:0000256" key="6">
    <source>
        <dbReference type="SAM" id="MobiDB-lite"/>
    </source>
</evidence>
<dbReference type="Proteomes" id="UP000215289">
    <property type="component" value="Unassembled WGS sequence"/>
</dbReference>
<dbReference type="InterPro" id="IPR003609">
    <property type="entry name" value="Pan_app"/>
</dbReference>
<keyword evidence="5" id="KW-0175">Coiled coil</keyword>
<dbReference type="GO" id="GO:0016779">
    <property type="term" value="F:nucleotidyltransferase activity"/>
    <property type="evidence" value="ECO:0007669"/>
    <property type="project" value="UniProtKB-KW"/>
</dbReference>
<sequence>MAPNTNLCLWVYLLVAAAFANQTPSDSSNTCFTSNSGSPKENFEACCPRAATDEPQSGTGYAGDDKFTYHCGYYSSSIGEAVMQNVDTIQDCAALCAKNASCVAATWDYRNSRCYTTTEKSSTDPDPFMVVLVKRDAEADCSNVDAAVQECKEAEAAKCKLDKDALTTTMAAECNRQKEAAEKQAVSCEKSTQQLRQERDSLTNQLGDCQKEAPNASNEFESRCLSRRSGRLPFCQEILIMPRKDFQRDLIGAKAPSRFPHLSGVRAGDHDGSITFTFADASTATRIDFQAIVSDTQDYPESHTYFVFTTSEDPPSSVATVLDNAPSRFSGVSLGDFLTYIDELIQDALGRPDIEADDDDEIGCGADETDFEDDDGYDWDLENEPAFAISVTDEKDLLRSLRRDLRAVKNAGLKVGYLGTLTGAVIVSVSCRIGRLGISEEAMKSWDVRASEYLVLLIRYPGAYVHFPKLLALGDARYSAIQFHVGLCDSYKPSSEEAMRAFQRDIPLSEEGLTGTAQRLRPLFIEQPLNSLLNERFLRIMELRYHLGLSWTGAELYIQRNQGRKAENGALPDDYFEPDTWSPSTPALFQDDHLSQGQGGHGLEELSLPLIAMQFTLRHFAKCTEFCLVCHCKIRESFEAIKPYVCSNGLCLFQYMALGMGPSLEHEIQYQPSVVDLLISLTYARAGAGRLTDFPAGLGLKVPGVLNMKLDEIERHLTKAKGKSSAPVPICYSGYLIPATMACRLDKAPHPRLKHGDWVVIFQTGTDLKEGPWHCRVQATDAGAGEVQLSSPIVKGQQPSASELLPGPSHVKFIVYERNFDDLGVNDKRAAVRMLLDTLPSVDKMKAFLAESDKQKLAAWKDVISPAALDVLRWVVASNRSFILEDTHSDDRVTGMESYKQFRLVQGAPDKEQRFRAAVAANATTKTGYPTIFAWHGSPVYNWHSILREGLHFKEVIHGRAFGDGVYLSNQFQTSMAYTPASRYDWPQSNLKIEMLVSLNELVNAPAQFKCTNPYVVTQLDWIQPRYLFVKCESSGPSDGTANAKPSAMYKQDPKYPARGPDGTPICIPISALNSQRRHSLGVLSQTDSDIGNSPSSGRGKKRKRGVDKMPAPEASTNIDLAEDDVLSVATAFDDLQILLSEDEGEAEEPPTVKPSKNGVKSDFEPGTLKKESLPLLTPPQYATTPATKVLQQHLQATLKVQAREPLHDLGWYIDPDFITTVYQWIVELHSFDPKLPLAKDLKQANMKSVVLELRFPPGFPMSPPFVRVIRPRFLEFANGGGGHVTAGGAMCMELLTNSGWLPTASIESVLLQVRMAITNTEPRPARLASNRSRTDYSVGEAVEAYKRACLAHGWQIPEDIQRLSWA</sequence>
<dbReference type="PANTHER" id="PTHR21328">
    <property type="entry name" value="POLY ADP-RIBOSE POLYMERASE FAMILY, MEMBER PARP"/>
    <property type="match status" value="1"/>
</dbReference>
<feature type="domain" description="UBC core" evidence="8">
    <location>
        <begin position="1186"/>
        <end position="1356"/>
    </location>
</feature>
<feature type="region of interest" description="Disordered" evidence="6">
    <location>
        <begin position="1036"/>
        <end position="1069"/>
    </location>
</feature>
<evidence type="ECO:0000313" key="9">
    <source>
        <dbReference type="EMBL" id="RLL97792.1"/>
    </source>
</evidence>
<accession>A0A3R7FTI7</accession>
<keyword evidence="3" id="KW-0548">Nucleotidyltransferase</keyword>
<dbReference type="InterPro" id="IPR051838">
    <property type="entry name" value="ARTD_PARP"/>
</dbReference>
<feature type="chain" id="PRO_5018760482" description="UBC core domain-containing protein" evidence="7">
    <location>
        <begin position="21"/>
        <end position="1367"/>
    </location>
</feature>
<dbReference type="Gene3D" id="3.90.228.10">
    <property type="match status" value="1"/>
</dbReference>
<dbReference type="OrthoDB" id="109543at2759"/>
<protein>
    <recommendedName>
        <fullName evidence="8">UBC core domain-containing protein</fullName>
    </recommendedName>
</protein>
<feature type="region of interest" description="Disordered" evidence="6">
    <location>
        <begin position="1141"/>
        <end position="1165"/>
    </location>
</feature>
<dbReference type="Gene3D" id="3.50.4.10">
    <property type="entry name" value="Hepatocyte Growth Factor"/>
    <property type="match status" value="1"/>
</dbReference>
<organism evidence="9 10">
    <name type="scientific">Aspergillus turcosus</name>
    <dbReference type="NCBI Taxonomy" id="1245748"/>
    <lineage>
        <taxon>Eukaryota</taxon>
        <taxon>Fungi</taxon>
        <taxon>Dikarya</taxon>
        <taxon>Ascomycota</taxon>
        <taxon>Pezizomycotina</taxon>
        <taxon>Eurotiomycetes</taxon>
        <taxon>Eurotiomycetidae</taxon>
        <taxon>Eurotiales</taxon>
        <taxon>Aspergillaceae</taxon>
        <taxon>Aspergillus</taxon>
        <taxon>Aspergillus subgen. Fumigati</taxon>
    </lineage>
</organism>
<reference evidence="9 10" key="1">
    <citation type="submission" date="2018-08" db="EMBL/GenBank/DDBJ databases">
        <title>Draft genome sequences of two Aspergillus turcosus clinical strains isolated from bronchoalveolar lavage fluid: one azole-susceptible and the other azole-resistant.</title>
        <authorList>
            <person name="Parent-Michaud M."/>
            <person name="Dufresne P.J."/>
            <person name="Fournier E."/>
            <person name="Martineau C."/>
            <person name="Moreira S."/>
            <person name="Perkins V."/>
            <person name="De Repentigny L."/>
            <person name="Dufresne S.F."/>
        </authorList>
    </citation>
    <scope>NUCLEOTIDE SEQUENCE [LARGE SCALE GENOMIC DNA]</scope>
    <source>
        <strain evidence="9">HMR AF 1038</strain>
    </source>
</reference>
<comment type="caution">
    <text evidence="9">The sequence shown here is derived from an EMBL/GenBank/DDBJ whole genome shotgun (WGS) entry which is preliminary data.</text>
</comment>
<dbReference type="PROSITE" id="PS50127">
    <property type="entry name" value="UBC_2"/>
    <property type="match status" value="1"/>
</dbReference>
<name>A0A3R7FTI7_9EURO</name>
<dbReference type="STRING" id="1245748.A0A3R7FTI7"/>
<feature type="signal peptide" evidence="7">
    <location>
        <begin position="1"/>
        <end position="20"/>
    </location>
</feature>
<dbReference type="Gene3D" id="3.10.110.10">
    <property type="entry name" value="Ubiquitin Conjugating Enzyme"/>
    <property type="match status" value="1"/>
</dbReference>
<dbReference type="InterPro" id="IPR000608">
    <property type="entry name" value="UBC"/>
</dbReference>
<feature type="region of interest" description="Disordered" evidence="6">
    <location>
        <begin position="1083"/>
        <end position="1119"/>
    </location>
</feature>
<feature type="coiled-coil region" evidence="5">
    <location>
        <begin position="171"/>
        <end position="212"/>
    </location>
</feature>
<evidence type="ECO:0000256" key="1">
    <source>
        <dbReference type="ARBA" id="ARBA00022676"/>
    </source>
</evidence>
<dbReference type="CDD" id="cd23802">
    <property type="entry name" value="UBCc_UBE2Q"/>
    <property type="match status" value="1"/>
</dbReference>
<keyword evidence="2" id="KW-0808">Transferase</keyword>
<dbReference type="InterPro" id="IPR016135">
    <property type="entry name" value="UBQ-conjugating_enzyme/RWD"/>
</dbReference>
<dbReference type="EMBL" id="NIDN02000068">
    <property type="protein sequence ID" value="RLL97792.1"/>
    <property type="molecule type" value="Genomic_DNA"/>
</dbReference>
<keyword evidence="10" id="KW-1185">Reference proteome</keyword>
<dbReference type="SUPFAM" id="SSF57414">
    <property type="entry name" value="Hairpin loop containing domain-like"/>
    <property type="match status" value="1"/>
</dbReference>
<evidence type="ECO:0000313" key="10">
    <source>
        <dbReference type="Proteomes" id="UP000215289"/>
    </source>
</evidence>
<evidence type="ECO:0000256" key="4">
    <source>
        <dbReference type="ARBA" id="ARBA00023027"/>
    </source>
</evidence>
<gene>
    <name evidence="9" type="ORF">CFD26_106846</name>
</gene>
<proteinExistence type="predicted"/>
<evidence type="ECO:0000259" key="8">
    <source>
        <dbReference type="PROSITE" id="PS50127"/>
    </source>
</evidence>
<keyword evidence="1" id="KW-0328">Glycosyltransferase</keyword>
<feature type="compositionally biased region" description="Polar residues" evidence="6">
    <location>
        <begin position="1083"/>
        <end position="1097"/>
    </location>
</feature>
<dbReference type="FunFam" id="3.10.110.10:FF:000107">
    <property type="entry name" value="Ubiquitin conjugating enzyme, putative"/>
    <property type="match status" value="1"/>
</dbReference>
<evidence type="ECO:0000256" key="3">
    <source>
        <dbReference type="ARBA" id="ARBA00022695"/>
    </source>
</evidence>
<keyword evidence="7" id="KW-0732">Signal</keyword>
<evidence type="ECO:0000256" key="7">
    <source>
        <dbReference type="SAM" id="SignalP"/>
    </source>
</evidence>
<dbReference type="InterPro" id="IPR012317">
    <property type="entry name" value="Poly(ADP-ribose)pol_cat_dom"/>
</dbReference>
<evidence type="ECO:0000256" key="2">
    <source>
        <dbReference type="ARBA" id="ARBA00022679"/>
    </source>
</evidence>